<dbReference type="EMBL" id="WTYZ01000001">
    <property type="protein sequence ID" value="MXO84359.1"/>
    <property type="molecule type" value="Genomic_DNA"/>
</dbReference>
<comment type="caution">
    <text evidence="1">The sequence shown here is derived from an EMBL/GenBank/DDBJ whole genome shotgun (WGS) entry which is preliminary data.</text>
</comment>
<reference evidence="1 2" key="1">
    <citation type="submission" date="2019-12" db="EMBL/GenBank/DDBJ databases">
        <title>Genomic-based taxomic classification of the family Erythrobacteraceae.</title>
        <authorList>
            <person name="Xu L."/>
        </authorList>
    </citation>
    <scope>NUCLEOTIDE SEQUENCE [LARGE SCALE GENOMIC DNA]</scope>
    <source>
        <strain evidence="1 2">KCTC 42006</strain>
    </source>
</reference>
<gene>
    <name evidence="1" type="ORF">GRI35_13365</name>
</gene>
<name>A0A844ZF31_9SPHN</name>
<dbReference type="AlphaFoldDB" id="A0A844ZF31"/>
<dbReference type="RefSeq" id="WP_160614605.1">
    <property type="nucleotide sequence ID" value="NZ_JAUFQM010000001.1"/>
</dbReference>
<accession>A0A844ZF31</accession>
<sequence>MPLAAQEKNSPAKPEELVPVCMARPLSDAPQVKREKRGQPFRILTVERSAKSLEAKGFRRVDCGTADFARADKKNAWRDEICELASTGNEAVQNQLEKAYGERPAVLCASAEMAAGQWERKAKPNPAPKPKADE</sequence>
<dbReference type="OrthoDB" id="7433270at2"/>
<evidence type="ECO:0000313" key="2">
    <source>
        <dbReference type="Proteomes" id="UP000460290"/>
    </source>
</evidence>
<protein>
    <submittedName>
        <fullName evidence="1">Uncharacterized protein</fullName>
    </submittedName>
</protein>
<proteinExistence type="predicted"/>
<keyword evidence="2" id="KW-1185">Reference proteome</keyword>
<dbReference type="Proteomes" id="UP000460290">
    <property type="component" value="Unassembled WGS sequence"/>
</dbReference>
<organism evidence="1 2">
    <name type="scientific">Pontixanthobacter aestiaquae</name>
    <dbReference type="NCBI Taxonomy" id="1509367"/>
    <lineage>
        <taxon>Bacteria</taxon>
        <taxon>Pseudomonadati</taxon>
        <taxon>Pseudomonadota</taxon>
        <taxon>Alphaproteobacteria</taxon>
        <taxon>Sphingomonadales</taxon>
        <taxon>Erythrobacteraceae</taxon>
        <taxon>Pontixanthobacter</taxon>
    </lineage>
</organism>
<evidence type="ECO:0000313" key="1">
    <source>
        <dbReference type="EMBL" id="MXO84359.1"/>
    </source>
</evidence>